<dbReference type="RefSeq" id="YP_009964799.1">
    <property type="nucleotide sequence ID" value="NC_051734.1"/>
</dbReference>
<accession>A0A222ZPX1</accession>
<evidence type="ECO:0000313" key="2">
    <source>
        <dbReference type="Proteomes" id="UP000223671"/>
    </source>
</evidence>
<dbReference type="Proteomes" id="UP000223671">
    <property type="component" value="Genome"/>
</dbReference>
<name>A0A222ZPX1_9CAUD</name>
<dbReference type="GeneID" id="60336517"/>
<sequence>MRKRIALALIKLAHKVYPPTVTETLGDDGQPVALAFDRLAAGLAGARPALPDASAAELGVEMANHLHGDAGRAVRDAYSFDSYREQLDKMRAARNPINRKGLGPLTELRYDE</sequence>
<gene>
    <name evidence="1" type="primary">74</name>
    <name evidence="1" type="ORF">SEA_BARTHOLOMEW_74</name>
</gene>
<protein>
    <submittedName>
        <fullName evidence="1">Uncharacterized protein</fullName>
    </submittedName>
</protein>
<proteinExistence type="predicted"/>
<reference evidence="1 2" key="1">
    <citation type="submission" date="2017-05" db="EMBL/GenBank/DDBJ databases">
        <authorList>
            <person name="Lastname F.X."/>
            <person name="Crosby A.J."/>
            <person name="Fallert M.J."/>
            <person name="Grams T.R."/>
            <person name="Krenzke L.R."/>
            <person name="Steffen A.M."/>
            <person name="Wenta M.D."/>
            <person name="Young C.F."/>
            <person name="Stauffer R."/>
            <person name="Byrnes D."/>
            <person name="Tobiason D.M."/>
            <person name="Stoner T.H."/>
            <person name="Garlena R.A."/>
            <person name="Russell D.A."/>
            <person name="Pope W.H."/>
            <person name="Jacobs-Sera D."/>
            <person name="Hatfull G.F."/>
        </authorList>
    </citation>
    <scope>NUCLEOTIDE SEQUENCE [LARGE SCALE GENOMIC DNA]</scope>
</reference>
<dbReference type="EMBL" id="MF140399">
    <property type="protein sequence ID" value="ASR86449.1"/>
    <property type="molecule type" value="Genomic_DNA"/>
</dbReference>
<evidence type="ECO:0000313" key="1">
    <source>
        <dbReference type="EMBL" id="ASR86449.1"/>
    </source>
</evidence>
<keyword evidence="2" id="KW-1185">Reference proteome</keyword>
<organism evidence="1 2">
    <name type="scientific">Mycobacterium phage Bartholomew</name>
    <dbReference type="NCBI Taxonomy" id="2015875"/>
    <lineage>
        <taxon>Viruses</taxon>
        <taxon>Duplodnaviria</taxon>
        <taxon>Heunggongvirae</taxon>
        <taxon>Uroviricota</taxon>
        <taxon>Caudoviricetes</taxon>
        <taxon>Pclasvirinae</taxon>
        <taxon>Fishburnevirus</taxon>
        <taxon>Fishburnevirus bartholomew</taxon>
    </lineage>
</organism>
<dbReference type="KEGG" id="vg:60336517"/>